<dbReference type="PANTHER" id="PTHR34356">
    <property type="entry name" value="ANTIGENIC HEAT-STABLE PROTEIN"/>
    <property type="match status" value="1"/>
</dbReference>
<keyword evidence="2" id="KW-1185">Reference proteome</keyword>
<protein>
    <submittedName>
        <fullName evidence="1">Uncharacterized protein</fullName>
    </submittedName>
</protein>
<organism evidence="1 2">
    <name type="scientific">Linum tenue</name>
    <dbReference type="NCBI Taxonomy" id="586396"/>
    <lineage>
        <taxon>Eukaryota</taxon>
        <taxon>Viridiplantae</taxon>
        <taxon>Streptophyta</taxon>
        <taxon>Embryophyta</taxon>
        <taxon>Tracheophyta</taxon>
        <taxon>Spermatophyta</taxon>
        <taxon>Magnoliopsida</taxon>
        <taxon>eudicotyledons</taxon>
        <taxon>Gunneridae</taxon>
        <taxon>Pentapetalae</taxon>
        <taxon>rosids</taxon>
        <taxon>fabids</taxon>
        <taxon>Malpighiales</taxon>
        <taxon>Linaceae</taxon>
        <taxon>Linum</taxon>
    </lineage>
</organism>
<dbReference type="AlphaFoldDB" id="A0AAV0JVP9"/>
<dbReference type="PANTHER" id="PTHR34356:SF3">
    <property type="entry name" value="EXPRESSED PROTEIN"/>
    <property type="match status" value="1"/>
</dbReference>
<sequence>MDGDSATREQPNNRKRVIKDDVIAKLKDDGDFDNLRLKIIRKLKDNGLFEAQMRIVGFPVFEVEKGRIPKRHYLHCRQSAALNRDSGANMKPRQISDAIFDEVGNAMMTKVLDSLWGIIKSEDMSNEITDTVQSVYDKWAEPEKKNAAKFGSRNVVSVQNEVSIINAQTCAVGDDLPDNEYNEPPCLCLPDGYQNNGNVREDS</sequence>
<comment type="caution">
    <text evidence="1">The sequence shown here is derived from an EMBL/GenBank/DDBJ whole genome shotgun (WGS) entry which is preliminary data.</text>
</comment>
<proteinExistence type="predicted"/>
<reference evidence="1" key="1">
    <citation type="submission" date="2022-08" db="EMBL/GenBank/DDBJ databases">
        <authorList>
            <person name="Gutierrez-Valencia J."/>
        </authorList>
    </citation>
    <scope>NUCLEOTIDE SEQUENCE</scope>
</reference>
<accession>A0AAV0JVP9</accession>
<name>A0AAV0JVP9_9ROSI</name>
<dbReference type="Proteomes" id="UP001154282">
    <property type="component" value="Unassembled WGS sequence"/>
</dbReference>
<dbReference type="EMBL" id="CAMGYJ010000005">
    <property type="protein sequence ID" value="CAI0414052.1"/>
    <property type="molecule type" value="Genomic_DNA"/>
</dbReference>
<evidence type="ECO:0000313" key="2">
    <source>
        <dbReference type="Proteomes" id="UP001154282"/>
    </source>
</evidence>
<evidence type="ECO:0000313" key="1">
    <source>
        <dbReference type="EMBL" id="CAI0414052.1"/>
    </source>
</evidence>
<gene>
    <name evidence="1" type="ORF">LITE_LOCUS16161</name>
</gene>